<dbReference type="EMBL" id="VEWJ01000006">
    <property type="protein sequence ID" value="TPF75178.1"/>
    <property type="molecule type" value="Genomic_DNA"/>
</dbReference>
<proteinExistence type="predicted"/>
<name>A0A502BPV3_9HYPH</name>
<keyword evidence="3" id="KW-1185">Reference proteome</keyword>
<dbReference type="Gene3D" id="1.10.10.10">
    <property type="entry name" value="Winged helix-like DNA-binding domain superfamily/Winged helix DNA-binding domain"/>
    <property type="match status" value="1"/>
</dbReference>
<evidence type="ECO:0000256" key="1">
    <source>
        <dbReference type="SAM" id="MobiDB-lite"/>
    </source>
</evidence>
<comment type="caution">
    <text evidence="2">The sequence shown here is derived from an EMBL/GenBank/DDBJ whole genome shotgun (WGS) entry which is preliminary data.</text>
</comment>
<accession>A0A502BPV3</accession>
<reference evidence="2 3" key="1">
    <citation type="journal article" date="2003" name="Int. J. Syst. Evol. Microbiol.">
        <title>Towards a standardized format for the description of a novel species (of an established genus): Ochrobactrum gallinifaecis sp. nov.</title>
        <authorList>
            <person name="Kampfer P."/>
            <person name="Buczolits S."/>
            <person name="Albrecht A."/>
            <person name="Busse H.J."/>
            <person name="Stackebrandt E."/>
        </authorList>
    </citation>
    <scope>NUCLEOTIDE SEQUENCE [LARGE SCALE GENOMIC DNA]</scope>
    <source>
        <strain evidence="2 3">ISO 196</strain>
    </source>
</reference>
<dbReference type="AlphaFoldDB" id="A0A502BPV3"/>
<organism evidence="2 3">
    <name type="scientific">Brucella gallinifaecis</name>
    <dbReference type="NCBI Taxonomy" id="215590"/>
    <lineage>
        <taxon>Bacteria</taxon>
        <taxon>Pseudomonadati</taxon>
        <taxon>Pseudomonadota</taxon>
        <taxon>Alphaproteobacteria</taxon>
        <taxon>Hyphomicrobiales</taxon>
        <taxon>Brucellaceae</taxon>
        <taxon>Brucella/Ochrobactrum group</taxon>
        <taxon>Brucella</taxon>
    </lineage>
</organism>
<sequence length="399" mass="44014">MEEGGAMSIAVMSRLFKAQLGSPNRKILAIRLADFADDEGRGIWPTVGRLATETELSERTVQRLLREFVDDGLLIVVAEGGGRPGQATRYDFDMRVLERFAAPKKAGDGCHGDTGVTVSPVSKEAETGDNGDIEGCHGVTQTVIEPSYKPSLERERESEQDGKENRKAIERAFKKAFHAWPTAVVDSERDARRAWNALSADERKAAGEEAGRYIEVSKATGRKGNCSYQIYLREKRWEKLPVKAATAQSTDSQSAPAAPLGKIWGARVYELLLAGPSRTVSLNDIERSVAESGRFTEEELLLEKQARHGFPEVNELFEKAANRRGALVPSRLLAIKDLLVQLRIGSDDWAVWEGFHKQRGWPWLPNLGSAEWVYFPVGGPEGLNGFETALRGLGEHDGN</sequence>
<dbReference type="InterPro" id="IPR036388">
    <property type="entry name" value="WH-like_DNA-bd_sf"/>
</dbReference>
<evidence type="ECO:0000313" key="2">
    <source>
        <dbReference type="EMBL" id="TPF75178.1"/>
    </source>
</evidence>
<dbReference type="Proteomes" id="UP000315388">
    <property type="component" value="Unassembled WGS sequence"/>
</dbReference>
<feature type="compositionally biased region" description="Basic and acidic residues" evidence="1">
    <location>
        <begin position="151"/>
        <end position="164"/>
    </location>
</feature>
<evidence type="ECO:0000313" key="3">
    <source>
        <dbReference type="Proteomes" id="UP000315388"/>
    </source>
</evidence>
<protein>
    <submittedName>
        <fullName evidence="2">Helix-turn-helix domain-containing protein</fullName>
    </submittedName>
</protein>
<gene>
    <name evidence="2" type="ORF">FHY56_10695</name>
</gene>
<feature type="region of interest" description="Disordered" evidence="1">
    <location>
        <begin position="108"/>
        <end position="164"/>
    </location>
</feature>
<dbReference type="Pfam" id="PF13730">
    <property type="entry name" value="HTH_36"/>
    <property type="match status" value="1"/>
</dbReference>